<dbReference type="Gene3D" id="3.20.20.70">
    <property type="entry name" value="Aldolase class I"/>
    <property type="match status" value="1"/>
</dbReference>
<gene>
    <name evidence="9 13" type="primary">thiE</name>
    <name evidence="13" type="ORF">ABC228_07660</name>
</gene>
<comment type="catalytic activity">
    <reaction evidence="7 9 10">
        <text>2-(2-carboxy-4-methylthiazol-5-yl)ethyl phosphate + 4-amino-2-methyl-5-(diphosphooxymethyl)pyrimidine + 2 H(+) = thiamine phosphate + CO2 + diphosphate</text>
        <dbReference type="Rhea" id="RHEA:47848"/>
        <dbReference type="ChEBI" id="CHEBI:15378"/>
        <dbReference type="ChEBI" id="CHEBI:16526"/>
        <dbReference type="ChEBI" id="CHEBI:33019"/>
        <dbReference type="ChEBI" id="CHEBI:37575"/>
        <dbReference type="ChEBI" id="CHEBI:57841"/>
        <dbReference type="ChEBI" id="CHEBI:62890"/>
        <dbReference type="EC" id="2.5.1.3"/>
    </reaction>
</comment>
<evidence type="ECO:0000256" key="10">
    <source>
        <dbReference type="RuleBase" id="RU003826"/>
    </source>
</evidence>
<comment type="cofactor">
    <cofactor evidence="9">
        <name>Mg(2+)</name>
        <dbReference type="ChEBI" id="CHEBI:18420"/>
    </cofactor>
    <text evidence="9">Binds 1 Mg(2+) ion per subunit.</text>
</comment>
<feature type="binding site" evidence="9">
    <location>
        <position position="113"/>
    </location>
    <ligand>
        <name>4-amino-2-methyl-5-(diphosphooxymethyl)pyrimidine</name>
        <dbReference type="ChEBI" id="CHEBI:57841"/>
    </ligand>
</feature>
<evidence type="ECO:0000256" key="5">
    <source>
        <dbReference type="ARBA" id="ARBA00022977"/>
    </source>
</evidence>
<evidence type="ECO:0000256" key="3">
    <source>
        <dbReference type="ARBA" id="ARBA00022723"/>
    </source>
</evidence>
<dbReference type="EMBL" id="JBDIML010000002">
    <property type="protein sequence ID" value="MEN2767059.1"/>
    <property type="molecule type" value="Genomic_DNA"/>
</dbReference>
<comment type="function">
    <text evidence="9">Condenses 4-methyl-5-(beta-hydroxyethyl)thiazole monophosphate (THZ-P) and 2-methyl-4-amino-5-hydroxymethyl pyrimidine pyrophosphate (HMP-PP) to form thiamine monophosphate (TMP).</text>
</comment>
<dbReference type="RefSeq" id="WP_345824519.1">
    <property type="nucleotide sequence ID" value="NZ_JBDIML010000002.1"/>
</dbReference>
<dbReference type="PANTHER" id="PTHR20857">
    <property type="entry name" value="THIAMINE-PHOSPHATE PYROPHOSPHORYLASE"/>
    <property type="match status" value="1"/>
</dbReference>
<feature type="domain" description="Thiamine phosphate synthase/TenI" evidence="12">
    <location>
        <begin position="11"/>
        <end position="194"/>
    </location>
</feature>
<evidence type="ECO:0000256" key="9">
    <source>
        <dbReference type="HAMAP-Rule" id="MF_00097"/>
    </source>
</evidence>
<proteinExistence type="inferred from homology"/>
<comment type="catalytic activity">
    <reaction evidence="6 9 10">
        <text>4-methyl-5-(2-phosphooxyethyl)-thiazole + 4-amino-2-methyl-5-(diphosphooxymethyl)pyrimidine + H(+) = thiamine phosphate + diphosphate</text>
        <dbReference type="Rhea" id="RHEA:22328"/>
        <dbReference type="ChEBI" id="CHEBI:15378"/>
        <dbReference type="ChEBI" id="CHEBI:33019"/>
        <dbReference type="ChEBI" id="CHEBI:37575"/>
        <dbReference type="ChEBI" id="CHEBI:57841"/>
        <dbReference type="ChEBI" id="CHEBI:58296"/>
        <dbReference type="EC" id="2.5.1.3"/>
    </reaction>
</comment>
<feature type="binding site" evidence="9">
    <location>
        <position position="95"/>
    </location>
    <ligand>
        <name>Mg(2+)</name>
        <dbReference type="ChEBI" id="CHEBI:18420"/>
    </ligand>
</feature>
<evidence type="ECO:0000313" key="13">
    <source>
        <dbReference type="EMBL" id="MEN2767059.1"/>
    </source>
</evidence>
<dbReference type="EC" id="2.5.1.3" evidence="9"/>
<keyword evidence="2 9" id="KW-0808">Transferase</keyword>
<dbReference type="CDD" id="cd00564">
    <property type="entry name" value="TMP_TenI"/>
    <property type="match status" value="1"/>
</dbReference>
<evidence type="ECO:0000256" key="7">
    <source>
        <dbReference type="ARBA" id="ARBA00047851"/>
    </source>
</evidence>
<reference evidence="13 14" key="1">
    <citation type="submission" date="2024-05" db="EMBL/GenBank/DDBJ databases">
        <authorList>
            <person name="Haq I."/>
            <person name="Ullah Z."/>
            <person name="Ahmad R."/>
            <person name="Li M."/>
            <person name="Tong Y."/>
        </authorList>
    </citation>
    <scope>NUCLEOTIDE SEQUENCE [LARGE SCALE GENOMIC DNA]</scope>
    <source>
        <strain evidence="13 14">16A2E</strain>
    </source>
</reference>
<accession>A0ABU9XIV7</accession>
<evidence type="ECO:0000256" key="4">
    <source>
        <dbReference type="ARBA" id="ARBA00022842"/>
    </source>
</evidence>
<dbReference type="Proteomes" id="UP001444625">
    <property type="component" value="Unassembled WGS sequence"/>
</dbReference>
<keyword evidence="4 9" id="KW-0460">Magnesium</keyword>
<dbReference type="InterPro" id="IPR013785">
    <property type="entry name" value="Aldolase_TIM"/>
</dbReference>
<dbReference type="HAMAP" id="MF_00097">
    <property type="entry name" value="TMP_synthase"/>
    <property type="match status" value="1"/>
</dbReference>
<protein>
    <recommendedName>
        <fullName evidence="9">Thiamine-phosphate synthase</fullName>
        <shortName evidence="9">TP synthase</shortName>
        <shortName evidence="9">TPS</shortName>
        <ecNumber evidence="9">2.5.1.3</ecNumber>
    </recommendedName>
    <alternativeName>
        <fullName evidence="9">Thiamine-phosphate pyrophosphorylase</fullName>
        <shortName evidence="9">TMP pyrophosphorylase</shortName>
        <shortName evidence="9">TMP-PPase</shortName>
    </alternativeName>
</protein>
<dbReference type="NCBIfam" id="TIGR00693">
    <property type="entry name" value="thiE"/>
    <property type="match status" value="1"/>
</dbReference>
<comment type="catalytic activity">
    <reaction evidence="8 9 10">
        <text>2-[(2R,5Z)-2-carboxy-4-methylthiazol-5(2H)-ylidene]ethyl phosphate + 4-amino-2-methyl-5-(diphosphooxymethyl)pyrimidine + 2 H(+) = thiamine phosphate + CO2 + diphosphate</text>
        <dbReference type="Rhea" id="RHEA:47844"/>
        <dbReference type="ChEBI" id="CHEBI:15378"/>
        <dbReference type="ChEBI" id="CHEBI:16526"/>
        <dbReference type="ChEBI" id="CHEBI:33019"/>
        <dbReference type="ChEBI" id="CHEBI:37575"/>
        <dbReference type="ChEBI" id="CHEBI:57841"/>
        <dbReference type="ChEBI" id="CHEBI:62899"/>
        <dbReference type="EC" id="2.5.1.3"/>
    </reaction>
</comment>
<name>A0ABU9XIV7_9BACI</name>
<dbReference type="InterPro" id="IPR036206">
    <property type="entry name" value="ThiamineP_synth_sf"/>
</dbReference>
<evidence type="ECO:0000256" key="11">
    <source>
        <dbReference type="RuleBase" id="RU004253"/>
    </source>
</evidence>
<dbReference type="PANTHER" id="PTHR20857:SF15">
    <property type="entry name" value="THIAMINE-PHOSPHATE SYNTHASE"/>
    <property type="match status" value="1"/>
</dbReference>
<feature type="binding site" evidence="9">
    <location>
        <position position="75"/>
    </location>
    <ligand>
        <name>4-amino-2-methyl-5-(diphosphooxymethyl)pyrimidine</name>
        <dbReference type="ChEBI" id="CHEBI:57841"/>
    </ligand>
</feature>
<comment type="caution">
    <text evidence="13">The sequence shown here is derived from an EMBL/GenBank/DDBJ whole genome shotgun (WGS) entry which is preliminary data.</text>
</comment>
<feature type="binding site" evidence="9">
    <location>
        <position position="142"/>
    </location>
    <ligand>
        <name>4-amino-2-methyl-5-(diphosphooxymethyl)pyrimidine</name>
        <dbReference type="ChEBI" id="CHEBI:57841"/>
    </ligand>
</feature>
<evidence type="ECO:0000259" key="12">
    <source>
        <dbReference type="Pfam" id="PF02581"/>
    </source>
</evidence>
<feature type="binding site" evidence="9">
    <location>
        <begin position="40"/>
        <end position="44"/>
    </location>
    <ligand>
        <name>4-amino-2-methyl-5-(diphosphooxymethyl)pyrimidine</name>
        <dbReference type="ChEBI" id="CHEBI:57841"/>
    </ligand>
</feature>
<keyword evidence="14" id="KW-1185">Reference proteome</keyword>
<comment type="similarity">
    <text evidence="9 10">Belongs to the thiamine-phosphate synthase family.</text>
</comment>
<dbReference type="Pfam" id="PF02581">
    <property type="entry name" value="TMP-TENI"/>
    <property type="match status" value="1"/>
</dbReference>
<feature type="binding site" evidence="9">
    <location>
        <begin position="139"/>
        <end position="141"/>
    </location>
    <ligand>
        <name>2-[(2R,5Z)-2-carboxy-4-methylthiazol-5(2H)-ylidene]ethyl phosphate</name>
        <dbReference type="ChEBI" id="CHEBI:62899"/>
    </ligand>
</feature>
<sequence>MEQTLEKALRIYFIMGSQNCKQDPVSLLKEAAKAGITAFQFREKGKGALTGSPKLELGKKLREVCWEHQLLFIVNDDVELVDKLEADGLHVGQDDRSVQEVRDEFPEKIIGLSVSNSHEVDESPIELVDYLGAGPIFGTTTKPDAKKPVGIEWIQDLREQFPTIPLVGIGGIHVDNAASVMEAGANGVAVISAITDSVNVTHTVRQL</sequence>
<feature type="binding site" evidence="9">
    <location>
        <begin position="191"/>
        <end position="192"/>
    </location>
    <ligand>
        <name>2-[(2R,5Z)-2-carboxy-4-methylthiazol-5(2H)-ylidene]ethyl phosphate</name>
        <dbReference type="ChEBI" id="CHEBI:62899"/>
    </ligand>
</feature>
<organism evidence="13 14">
    <name type="scientific">Ornithinibacillus xuwenensis</name>
    <dbReference type="NCBI Taxonomy" id="3144668"/>
    <lineage>
        <taxon>Bacteria</taxon>
        <taxon>Bacillati</taxon>
        <taxon>Bacillota</taxon>
        <taxon>Bacilli</taxon>
        <taxon>Bacillales</taxon>
        <taxon>Bacillaceae</taxon>
        <taxon>Ornithinibacillus</taxon>
    </lineage>
</organism>
<dbReference type="InterPro" id="IPR034291">
    <property type="entry name" value="TMP_synthase"/>
</dbReference>
<comment type="pathway">
    <text evidence="1 9 11">Cofactor biosynthesis; thiamine diphosphate biosynthesis; thiamine phosphate from 4-amino-2-methyl-5-diphosphomethylpyrimidine and 4-methyl-5-(2-phosphoethyl)-thiazole: step 1/1.</text>
</comment>
<evidence type="ECO:0000256" key="1">
    <source>
        <dbReference type="ARBA" id="ARBA00005165"/>
    </source>
</evidence>
<evidence type="ECO:0000313" key="14">
    <source>
        <dbReference type="Proteomes" id="UP001444625"/>
    </source>
</evidence>
<dbReference type="InterPro" id="IPR022998">
    <property type="entry name" value="ThiamineP_synth_TenI"/>
</dbReference>
<dbReference type="GO" id="GO:0004789">
    <property type="term" value="F:thiamine-phosphate diphosphorylase activity"/>
    <property type="evidence" value="ECO:0007669"/>
    <property type="project" value="UniProtKB-EC"/>
</dbReference>
<keyword evidence="3 9" id="KW-0479">Metal-binding</keyword>
<evidence type="ECO:0000256" key="6">
    <source>
        <dbReference type="ARBA" id="ARBA00047334"/>
    </source>
</evidence>
<feature type="binding site" evidence="9">
    <location>
        <position position="76"/>
    </location>
    <ligand>
        <name>Mg(2+)</name>
        <dbReference type="ChEBI" id="CHEBI:18420"/>
    </ligand>
</feature>
<evidence type="ECO:0000256" key="8">
    <source>
        <dbReference type="ARBA" id="ARBA00047883"/>
    </source>
</evidence>
<feature type="binding site" evidence="9">
    <location>
        <position position="171"/>
    </location>
    <ligand>
        <name>2-[(2R,5Z)-2-carboxy-4-methylthiazol-5(2H)-ylidene]ethyl phosphate</name>
        <dbReference type="ChEBI" id="CHEBI:62899"/>
    </ligand>
</feature>
<dbReference type="SUPFAM" id="SSF51391">
    <property type="entry name" value="Thiamin phosphate synthase"/>
    <property type="match status" value="1"/>
</dbReference>
<keyword evidence="5 9" id="KW-0784">Thiamine biosynthesis</keyword>
<evidence type="ECO:0000256" key="2">
    <source>
        <dbReference type="ARBA" id="ARBA00022679"/>
    </source>
</evidence>